<evidence type="ECO:0000256" key="1">
    <source>
        <dbReference type="SAM" id="Phobius"/>
    </source>
</evidence>
<keyword evidence="1" id="KW-0812">Transmembrane</keyword>
<accession>A0A9P4JTP9</accession>
<organism evidence="2 3">
    <name type="scientific">Delitschia confertaspora ATCC 74209</name>
    <dbReference type="NCBI Taxonomy" id="1513339"/>
    <lineage>
        <taxon>Eukaryota</taxon>
        <taxon>Fungi</taxon>
        <taxon>Dikarya</taxon>
        <taxon>Ascomycota</taxon>
        <taxon>Pezizomycotina</taxon>
        <taxon>Dothideomycetes</taxon>
        <taxon>Pleosporomycetidae</taxon>
        <taxon>Pleosporales</taxon>
        <taxon>Delitschiaceae</taxon>
        <taxon>Delitschia</taxon>
    </lineage>
</organism>
<dbReference type="EMBL" id="ML993856">
    <property type="protein sequence ID" value="KAF2205396.1"/>
    <property type="molecule type" value="Genomic_DNA"/>
</dbReference>
<evidence type="ECO:0000313" key="2">
    <source>
        <dbReference type="EMBL" id="KAF2205396.1"/>
    </source>
</evidence>
<comment type="caution">
    <text evidence="2">The sequence shown here is derived from an EMBL/GenBank/DDBJ whole genome shotgun (WGS) entry which is preliminary data.</text>
</comment>
<feature type="transmembrane region" description="Helical" evidence="1">
    <location>
        <begin position="61"/>
        <end position="81"/>
    </location>
</feature>
<dbReference type="AlphaFoldDB" id="A0A9P4JTP9"/>
<dbReference type="Proteomes" id="UP000799536">
    <property type="component" value="Unassembled WGS sequence"/>
</dbReference>
<sequence>MSPTPFDPTLGLGLSLANLLAALSFFIIAYTAGFWFKVPNGAHMRIEEVLSKAWSRGRTDWWWSVAWFTVAFLLGGEVRGWQQCKC</sequence>
<keyword evidence="3" id="KW-1185">Reference proteome</keyword>
<gene>
    <name evidence="2" type="ORF">GQ43DRAFT_437021</name>
</gene>
<proteinExistence type="predicted"/>
<name>A0A9P4JTP9_9PLEO</name>
<keyword evidence="1" id="KW-1133">Transmembrane helix</keyword>
<feature type="transmembrane region" description="Helical" evidence="1">
    <location>
        <begin position="12"/>
        <end position="36"/>
    </location>
</feature>
<protein>
    <submittedName>
        <fullName evidence="2">Uncharacterized protein</fullName>
    </submittedName>
</protein>
<keyword evidence="1" id="KW-0472">Membrane</keyword>
<reference evidence="2" key="1">
    <citation type="journal article" date="2020" name="Stud. Mycol.">
        <title>101 Dothideomycetes genomes: a test case for predicting lifestyles and emergence of pathogens.</title>
        <authorList>
            <person name="Haridas S."/>
            <person name="Albert R."/>
            <person name="Binder M."/>
            <person name="Bloem J."/>
            <person name="Labutti K."/>
            <person name="Salamov A."/>
            <person name="Andreopoulos B."/>
            <person name="Baker S."/>
            <person name="Barry K."/>
            <person name="Bills G."/>
            <person name="Bluhm B."/>
            <person name="Cannon C."/>
            <person name="Castanera R."/>
            <person name="Culley D."/>
            <person name="Daum C."/>
            <person name="Ezra D."/>
            <person name="Gonzalez J."/>
            <person name="Henrissat B."/>
            <person name="Kuo A."/>
            <person name="Liang C."/>
            <person name="Lipzen A."/>
            <person name="Lutzoni F."/>
            <person name="Magnuson J."/>
            <person name="Mondo S."/>
            <person name="Nolan M."/>
            <person name="Ohm R."/>
            <person name="Pangilinan J."/>
            <person name="Park H.-J."/>
            <person name="Ramirez L."/>
            <person name="Alfaro M."/>
            <person name="Sun H."/>
            <person name="Tritt A."/>
            <person name="Yoshinaga Y."/>
            <person name="Zwiers L.-H."/>
            <person name="Turgeon B."/>
            <person name="Goodwin S."/>
            <person name="Spatafora J."/>
            <person name="Crous P."/>
            <person name="Grigoriev I."/>
        </authorList>
    </citation>
    <scope>NUCLEOTIDE SEQUENCE</scope>
    <source>
        <strain evidence="2">ATCC 74209</strain>
    </source>
</reference>
<evidence type="ECO:0000313" key="3">
    <source>
        <dbReference type="Proteomes" id="UP000799536"/>
    </source>
</evidence>